<dbReference type="InterPro" id="IPR040442">
    <property type="entry name" value="Pyrv_kinase-like_dom_sf"/>
</dbReference>
<feature type="domain" description="HpcH/HpaI aldolase/citrate lyase" evidence="6">
    <location>
        <begin position="6"/>
        <end position="214"/>
    </location>
</feature>
<dbReference type="SUPFAM" id="SSF51621">
    <property type="entry name" value="Phosphoenolpyruvate/pyruvate domain"/>
    <property type="match status" value="1"/>
</dbReference>
<dbReference type="InterPro" id="IPR015813">
    <property type="entry name" value="Pyrv/PenolPyrv_kinase-like_dom"/>
</dbReference>
<dbReference type="InterPro" id="IPR005000">
    <property type="entry name" value="Aldolase/citrate-lyase_domain"/>
</dbReference>
<protein>
    <submittedName>
        <fullName evidence="7">CoA ester lyase</fullName>
    </submittedName>
</protein>
<keyword evidence="8" id="KW-1185">Reference proteome</keyword>
<comment type="cofactor">
    <cofactor evidence="1">
        <name>Mg(2+)</name>
        <dbReference type="ChEBI" id="CHEBI:18420"/>
    </cofactor>
</comment>
<dbReference type="Proteomes" id="UP000289482">
    <property type="component" value="Unassembled WGS sequence"/>
</dbReference>
<accession>A0A4Q1R3X8</accession>
<dbReference type="Pfam" id="PF03328">
    <property type="entry name" value="HpcH_HpaI"/>
    <property type="match status" value="1"/>
</dbReference>
<dbReference type="GeneID" id="95778187"/>
<evidence type="ECO:0000256" key="2">
    <source>
        <dbReference type="ARBA" id="ARBA00022723"/>
    </source>
</evidence>
<dbReference type="GO" id="GO:0000287">
    <property type="term" value="F:magnesium ion binding"/>
    <property type="evidence" value="ECO:0007669"/>
    <property type="project" value="TreeGrafter"/>
</dbReference>
<keyword evidence="3 5" id="KW-0460">Magnesium</keyword>
<comment type="caution">
    <text evidence="7">The sequence shown here is derived from an EMBL/GenBank/DDBJ whole genome shotgun (WGS) entry which is preliminary data.</text>
</comment>
<feature type="binding site" evidence="4">
    <location>
        <position position="121"/>
    </location>
    <ligand>
        <name>substrate</name>
    </ligand>
</feature>
<organism evidence="7 8">
    <name type="scientific">Streptomyces sioyaensis</name>
    <dbReference type="NCBI Taxonomy" id="67364"/>
    <lineage>
        <taxon>Bacteria</taxon>
        <taxon>Bacillati</taxon>
        <taxon>Actinomycetota</taxon>
        <taxon>Actinomycetes</taxon>
        <taxon>Kitasatosporales</taxon>
        <taxon>Streptomycetaceae</taxon>
        <taxon>Streptomyces</taxon>
    </lineage>
</organism>
<dbReference type="AlphaFoldDB" id="A0A4Q1R3X8"/>
<dbReference type="GO" id="GO:0006107">
    <property type="term" value="P:oxaloacetate metabolic process"/>
    <property type="evidence" value="ECO:0007669"/>
    <property type="project" value="TreeGrafter"/>
</dbReference>
<proteinExistence type="predicted"/>
<dbReference type="GO" id="GO:0016829">
    <property type="term" value="F:lyase activity"/>
    <property type="evidence" value="ECO:0007669"/>
    <property type="project" value="UniProtKB-KW"/>
</dbReference>
<gene>
    <name evidence="7" type="ORF">EST54_09285</name>
</gene>
<evidence type="ECO:0000256" key="4">
    <source>
        <dbReference type="PIRSR" id="PIRSR015582-1"/>
    </source>
</evidence>
<name>A0A4Q1R3X8_9ACTN</name>
<keyword evidence="2 5" id="KW-0479">Metal-binding</keyword>
<evidence type="ECO:0000256" key="3">
    <source>
        <dbReference type="ARBA" id="ARBA00022842"/>
    </source>
</evidence>
<dbReference type="InterPro" id="IPR011206">
    <property type="entry name" value="Citrate_lyase_beta/mcl1/mcl2"/>
</dbReference>
<reference evidence="7 8" key="1">
    <citation type="submission" date="2019-01" db="EMBL/GenBank/DDBJ databases">
        <title>Draft genome sequences of the type strain Streptomyces sioyaensis DSM 40032 and its novel strain, TM32, a thermotolerant antibiotics-producing actinobacterium.</title>
        <authorList>
            <person name="Nakaew N."/>
            <person name="Lumyong S."/>
            <person name="Sloan W.T."/>
            <person name="Sungthong R."/>
        </authorList>
    </citation>
    <scope>NUCLEOTIDE SEQUENCE [LARGE SCALE GENOMIC DNA]</scope>
    <source>
        <strain evidence="7 8">DSM 40032</strain>
    </source>
</reference>
<dbReference type="Gene3D" id="3.20.20.60">
    <property type="entry name" value="Phosphoenolpyruvate-binding domains"/>
    <property type="match status" value="1"/>
</dbReference>
<dbReference type="PANTHER" id="PTHR32308">
    <property type="entry name" value="LYASE BETA SUBUNIT, PUTATIVE (AFU_ORTHOLOGUE AFUA_4G13030)-RELATED"/>
    <property type="match status" value="1"/>
</dbReference>
<evidence type="ECO:0000313" key="7">
    <source>
        <dbReference type="EMBL" id="RXS68331.1"/>
    </source>
</evidence>
<feature type="binding site" evidence="4">
    <location>
        <position position="65"/>
    </location>
    <ligand>
        <name>substrate</name>
    </ligand>
</feature>
<evidence type="ECO:0000256" key="5">
    <source>
        <dbReference type="PIRSR" id="PIRSR015582-2"/>
    </source>
</evidence>
<evidence type="ECO:0000259" key="6">
    <source>
        <dbReference type="Pfam" id="PF03328"/>
    </source>
</evidence>
<evidence type="ECO:0000256" key="1">
    <source>
        <dbReference type="ARBA" id="ARBA00001946"/>
    </source>
</evidence>
<sequence length="283" mass="29462">MPGPLRSYLYVPAHQPHRIDKAYASCADAVVLDLEDAVPPPAKDAAREGAATVVASRPRKPTFVRVNGLATGRTDGDIAAVAGPGLAGIRLPKAEHAEEVRRVAGWLSEADCPAPVHLLLESALGVENAFALARACDITGGISLGETDLAADLGAVHEVTLDVARARCVIAARAAGLPGPVQSVFTAVDDLNGLRTSCLRGKRQGFFGRSAVHPKQLDLINDIYSPTEREIAEAAALVDVLGAALEDGRGAALTTDGRFVDAATVRSAHQILALAGHSRKEIS</sequence>
<feature type="binding site" evidence="5">
    <location>
        <position position="121"/>
    </location>
    <ligand>
        <name>Mg(2+)</name>
        <dbReference type="ChEBI" id="CHEBI:18420"/>
    </ligand>
</feature>
<dbReference type="EMBL" id="SDIF01000018">
    <property type="protein sequence ID" value="RXS68331.1"/>
    <property type="molecule type" value="Genomic_DNA"/>
</dbReference>
<dbReference type="RefSeq" id="WP_129246931.1">
    <property type="nucleotide sequence ID" value="NZ_JABZEL010000006.1"/>
</dbReference>
<dbReference type="PIRSF" id="PIRSF015582">
    <property type="entry name" value="Cit_lyase_B"/>
    <property type="match status" value="1"/>
</dbReference>
<evidence type="ECO:0000313" key="8">
    <source>
        <dbReference type="Proteomes" id="UP000289482"/>
    </source>
</evidence>
<keyword evidence="7" id="KW-0456">Lyase</keyword>
<dbReference type="PANTHER" id="PTHR32308:SF10">
    <property type="entry name" value="CITRATE LYASE SUBUNIT BETA"/>
    <property type="match status" value="1"/>
</dbReference>
<feature type="binding site" evidence="5">
    <location>
        <position position="148"/>
    </location>
    <ligand>
        <name>Mg(2+)</name>
        <dbReference type="ChEBI" id="CHEBI:18420"/>
    </ligand>
</feature>